<dbReference type="PATRIC" id="fig|59750.3.peg.2664"/>
<comment type="caution">
    <text evidence="1">The sequence shown here is derived from an EMBL/GenBank/DDBJ whole genome shotgun (WGS) entry which is preliminary data.</text>
</comment>
<accession>A0A132PSY0</accession>
<dbReference type="EMBL" id="LGTW01000002">
    <property type="protein sequence ID" value="KWX25420.1"/>
    <property type="molecule type" value="Genomic_DNA"/>
</dbReference>
<keyword evidence="2" id="KW-1185">Reference proteome</keyword>
<dbReference type="AlphaFoldDB" id="A0A132PSY0"/>
<evidence type="ECO:0000313" key="2">
    <source>
        <dbReference type="Proteomes" id="UP000070612"/>
    </source>
</evidence>
<proteinExistence type="predicted"/>
<protein>
    <submittedName>
        <fullName evidence="1">Uncharacterized protein</fullName>
    </submittedName>
</protein>
<sequence>MANDLRVDPGGLRAGAISSEMIAAELTTASVGVAAGSPTHTGVSAMDAAVSAVRIRQSTRVSAQAGDMLAGASRFEAVDEETAGGLAELM</sequence>
<evidence type="ECO:0000313" key="1">
    <source>
        <dbReference type="EMBL" id="KWX25420.1"/>
    </source>
</evidence>
<gene>
    <name evidence="1" type="ORF">AFM11_03930</name>
</gene>
<dbReference type="STRING" id="59750.AWC31_21235"/>
<name>A0A132PSY0_9MYCO</name>
<reference evidence="1 2" key="1">
    <citation type="submission" date="2015-07" db="EMBL/GenBank/DDBJ databases">
        <title>A draft genome sequence of Mycobacterium wolinskyi.</title>
        <authorList>
            <person name="de Man T.J."/>
            <person name="Perry K.A."/>
            <person name="Coulliette A.D."/>
            <person name="Jensen B."/>
            <person name="Toney N.C."/>
            <person name="Limbago B.M."/>
            <person name="Noble-Wang J."/>
        </authorList>
    </citation>
    <scope>NUCLEOTIDE SEQUENCE [LARGE SCALE GENOMIC DNA]</scope>
    <source>
        <strain evidence="1 2">CDC_01</strain>
    </source>
</reference>
<dbReference type="Proteomes" id="UP000070612">
    <property type="component" value="Unassembled WGS sequence"/>
</dbReference>
<organism evidence="1 2">
    <name type="scientific">Mycolicibacterium wolinskyi</name>
    <dbReference type="NCBI Taxonomy" id="59750"/>
    <lineage>
        <taxon>Bacteria</taxon>
        <taxon>Bacillati</taxon>
        <taxon>Actinomycetota</taxon>
        <taxon>Actinomycetes</taxon>
        <taxon>Mycobacteriales</taxon>
        <taxon>Mycobacteriaceae</taxon>
        <taxon>Mycolicibacterium</taxon>
    </lineage>
</organism>